<dbReference type="InterPro" id="IPR014867">
    <property type="entry name" value="Spore_coat_CotH_CotH2/3/7"/>
</dbReference>
<dbReference type="RefSeq" id="WP_065081750.1">
    <property type="nucleotide sequence ID" value="NZ_FLSS01000004.1"/>
</dbReference>
<comment type="caution">
    <text evidence="1">The sequence shown here is derived from an EMBL/GenBank/DDBJ whole genome shotgun (WGS) entry which is preliminary data.</text>
</comment>
<dbReference type="Proteomes" id="UP000324513">
    <property type="component" value="Unassembled WGS sequence"/>
</dbReference>
<protein>
    <submittedName>
        <fullName evidence="1">CotH protein</fullName>
    </submittedName>
</protein>
<dbReference type="EMBL" id="VNHK01000017">
    <property type="protein sequence ID" value="TYO84917.1"/>
    <property type="molecule type" value="Genomic_DNA"/>
</dbReference>
<name>A0ABY3NB59_ELIMR</name>
<proteinExistence type="predicted"/>
<sequence>MKRPRNTLKTYFQKGKKPTEEQFGDLLDSYTHKDDSISIDNVDALRTSLDSKLDKGAESSLIAAFDEKVKQAEDANKAYLGIAEQSSIAPEFGSFWYKVEAGNITTFANLIDSASNPISTVADDFEKDGTYFDVTIEVKNRIAKKVKSKKDSSKTPKWNKDVQYTKGTQTLFSGRMWESNTISKGDLPGVSDRWDEVIGSKYTTPVDIYAISRYIRADGEFGGFDAYIGSDKVMLKQGEKISAKLVGEYIGNIALGVWSLDGIFQPSQSMFFKDNANVHEYNYTATGDCLVAVCTLRSGGTPIGGAEIGYFGITNLDINNERSSNGVAGYSEFKKFKDNKTLTILDSSIFKGIGYFTPEGQLSGYYPQLRFTDLFKLNNGDHVECLSNIQGILVFELDKKTVRNVPSPINVDGEPERKLFSYTADAECYVVFQSGLVNDVPSASVKVMSNYYTTPHDINNISSSNSVASYKEVKQLLDNNKISNYSVSFLRNVGYNDGQGVNPSVPDWRYSNLIFVSKGSSISAYLGTEKYDPDPNGEQVNVLIRVYNSDGVTLKTVIRGNFVGMGTVGYVTEEDCYIGFNSFYSSAMPSITINEGKIYATPKDITGGSGGGVGKFIPNITENNPKQLIKIALTTTDPIPEAKGTLMKGSGTLEIDNVKYDLFMTYEVQGSSSAAYPEKNWTISLYSDAGFTTSKKIRLANLLPYSEYVLKVNYIDPTHVRNISANRIWEQMIQTRTGFPKRETDWALIGKQHPENMETGALGHVEGYPAILTINGVFYGIGTVNIGKKNDNYDLLKDDQTHIQIELANAVDFHLMNNTEVRVPKTVIALTNQNIQKFATMAAKVGAEFSAAARQMLWSTNVVDFYLLLEFFQLIDCVSRNSHIMSYNSFDKVLFTPYDLDSWAADVFGNPSSNPEASVWDTAVNVPDNTIIFWRDKVGTEYRQEILNRYAYLRSCGVFSLDNFYNVTRNLTLKFERSNYEKDVTKWNKMRDNTIQLLYNYMDRRIKYLDVRFGYIK</sequence>
<reference evidence="1 2" key="1">
    <citation type="submission" date="2019-07" db="EMBL/GenBank/DDBJ databases">
        <title>Genomic Encyclopedia of Archaeal and Bacterial Type Strains, Phase II (KMG-II): from individual species to whole genera.</title>
        <authorList>
            <person name="Goeker M."/>
        </authorList>
    </citation>
    <scope>NUCLEOTIDE SEQUENCE [LARGE SCALE GENOMIC DNA]</scope>
    <source>
        <strain evidence="1 2">DSM 14571</strain>
    </source>
</reference>
<dbReference type="Pfam" id="PF08757">
    <property type="entry name" value="CotH"/>
    <property type="match status" value="1"/>
</dbReference>
<evidence type="ECO:0000313" key="2">
    <source>
        <dbReference type="Proteomes" id="UP000324513"/>
    </source>
</evidence>
<evidence type="ECO:0000313" key="1">
    <source>
        <dbReference type="EMBL" id="TYO84917.1"/>
    </source>
</evidence>
<organism evidence="1 2">
    <name type="scientific">Elizabethkingia miricola</name>
    <name type="common">Chryseobacterium miricola</name>
    <dbReference type="NCBI Taxonomy" id="172045"/>
    <lineage>
        <taxon>Bacteria</taxon>
        <taxon>Pseudomonadati</taxon>
        <taxon>Bacteroidota</taxon>
        <taxon>Flavobacteriia</taxon>
        <taxon>Flavobacteriales</taxon>
        <taxon>Weeksellaceae</taxon>
        <taxon>Elizabethkingia</taxon>
    </lineage>
</organism>
<accession>A0ABY3NB59</accession>
<dbReference type="SUPFAM" id="SSF51055">
    <property type="entry name" value="Carbohydrate binding domain"/>
    <property type="match status" value="1"/>
</dbReference>
<gene>
    <name evidence="1" type="ORF">LX74_03722</name>
</gene>
<keyword evidence="2" id="KW-1185">Reference proteome</keyword>
<dbReference type="InterPro" id="IPR036573">
    <property type="entry name" value="CBM_sf_5/12"/>
</dbReference>